<dbReference type="Proteomes" id="UP001208689">
    <property type="component" value="Chromosome"/>
</dbReference>
<dbReference type="NCBIfam" id="TIGR02258">
    <property type="entry name" value="2_5_ligase"/>
    <property type="match status" value="1"/>
</dbReference>
<dbReference type="GO" id="GO:0008664">
    <property type="term" value="F:RNA 2',3'-cyclic 3'-phosphodiesterase activity"/>
    <property type="evidence" value="ECO:0007669"/>
    <property type="project" value="UniProtKB-EC"/>
</dbReference>
<feature type="domain" description="A-kinase anchor protein 7-like phosphoesterase" evidence="3">
    <location>
        <begin position="9"/>
        <end position="190"/>
    </location>
</feature>
<feature type="active site" description="Proton acceptor" evidence="2">
    <location>
        <position position="135"/>
    </location>
</feature>
<dbReference type="PANTHER" id="PTHR15934:SF2">
    <property type="entry name" value="A-KINASE ANCHOR PROTEIN 7-LIKE PHOSPHOESTERASE DOMAIN-CONTAINING PROTEIN"/>
    <property type="match status" value="1"/>
</dbReference>
<gene>
    <name evidence="4" type="ORF">NEF87_004950</name>
</gene>
<dbReference type="InterPro" id="IPR019510">
    <property type="entry name" value="AKAP7-like_phosphoesterase"/>
</dbReference>
<evidence type="ECO:0000256" key="2">
    <source>
        <dbReference type="HAMAP-Rule" id="MF_01940"/>
    </source>
</evidence>
<dbReference type="EC" id="3.1.4.58" evidence="2"/>
<evidence type="ECO:0000256" key="1">
    <source>
        <dbReference type="ARBA" id="ARBA00022801"/>
    </source>
</evidence>
<sequence length="205" mass="23492">MQMADIRAFFAIEIENQDTLEKIGKFQQELQKSIGPLKLVKPELMHITLRFLGNISEQNAQNLLEFLQKEINSVFFPQGKVYSSFFKGVGDFGKRVFFVKIQEQHDFLQKLNSLIEAKLTEFSGIKAESKPFTPHLTIARAKRSRHSSRSNQIIHANAVHPGQLPYSELKKNYTNYSFGLWTITKVVLKKSVLTPQGPIYSNFSL</sequence>
<protein>
    <recommendedName>
        <fullName evidence="2">RNA 2',3'-cyclic phosphodiesterase</fullName>
        <shortName evidence="2">RNA 2',3'-CPDase</shortName>
        <ecNumber evidence="2">3.1.4.58</ecNumber>
    </recommendedName>
</protein>
<dbReference type="PANTHER" id="PTHR15934">
    <property type="entry name" value="RNA 2',3'-CYCLIC PHOSPHODIESTERASE"/>
    <property type="match status" value="1"/>
</dbReference>
<organism evidence="4 5">
    <name type="scientific">Candidatus Lokiarchaeum ossiferum</name>
    <dbReference type="NCBI Taxonomy" id="2951803"/>
    <lineage>
        <taxon>Archaea</taxon>
        <taxon>Promethearchaeati</taxon>
        <taxon>Promethearchaeota</taxon>
        <taxon>Promethearchaeia</taxon>
        <taxon>Promethearchaeales</taxon>
        <taxon>Promethearchaeaceae</taxon>
        <taxon>Candidatus Lokiarchaeum</taxon>
    </lineage>
</organism>
<dbReference type="HAMAP" id="MF_01940">
    <property type="entry name" value="RNA_CPDase"/>
    <property type="match status" value="1"/>
</dbReference>
<evidence type="ECO:0000313" key="4">
    <source>
        <dbReference type="EMBL" id="UYP48665.1"/>
    </source>
</evidence>
<comment type="catalytic activity">
    <reaction evidence="2">
        <text>a 3'-end 2',3'-cyclophospho-ribonucleotide-RNA + H2O = a 3'-end 2'-phospho-ribonucleotide-RNA + H(+)</text>
        <dbReference type="Rhea" id="RHEA:11828"/>
        <dbReference type="Rhea" id="RHEA-COMP:10464"/>
        <dbReference type="Rhea" id="RHEA-COMP:17353"/>
        <dbReference type="ChEBI" id="CHEBI:15377"/>
        <dbReference type="ChEBI" id="CHEBI:15378"/>
        <dbReference type="ChEBI" id="CHEBI:83064"/>
        <dbReference type="ChEBI" id="CHEBI:173113"/>
        <dbReference type="EC" id="3.1.4.58"/>
    </reaction>
</comment>
<comment type="similarity">
    <text evidence="2">Belongs to the 2H phosphoesterase superfamily. ThpR family.</text>
</comment>
<dbReference type="SUPFAM" id="SSF55144">
    <property type="entry name" value="LigT-like"/>
    <property type="match status" value="1"/>
</dbReference>
<dbReference type="InterPro" id="IPR009097">
    <property type="entry name" value="Cyclic_Pdiesterase"/>
</dbReference>
<keyword evidence="1 2" id="KW-0378">Hydrolase</keyword>
<comment type="function">
    <text evidence="2">Hydrolyzes RNA 2',3'-cyclic phosphodiester to an RNA 2'-phosphomonoester.</text>
</comment>
<dbReference type="InterPro" id="IPR052641">
    <property type="entry name" value="AKAP7_isoform_gamma"/>
</dbReference>
<proteinExistence type="inferred from homology"/>
<name>A0ABY6HZ11_9ARCH</name>
<dbReference type="Pfam" id="PF10469">
    <property type="entry name" value="AKAP7_NLS"/>
    <property type="match status" value="1"/>
</dbReference>
<evidence type="ECO:0000313" key="5">
    <source>
        <dbReference type="Proteomes" id="UP001208689"/>
    </source>
</evidence>
<feature type="short sequence motif" description="HXTX 2" evidence="2">
    <location>
        <begin position="135"/>
        <end position="138"/>
    </location>
</feature>
<accession>A0ABY6HZ11</accession>
<feature type="active site" description="Proton donor" evidence="2">
    <location>
        <position position="46"/>
    </location>
</feature>
<dbReference type="InterPro" id="IPR004175">
    <property type="entry name" value="RNA_CPDase"/>
</dbReference>
<feature type="short sequence motif" description="HXTX 1" evidence="2">
    <location>
        <begin position="46"/>
        <end position="49"/>
    </location>
</feature>
<keyword evidence="5" id="KW-1185">Reference proteome</keyword>
<evidence type="ECO:0000259" key="3">
    <source>
        <dbReference type="Pfam" id="PF10469"/>
    </source>
</evidence>
<dbReference type="Gene3D" id="3.90.1140.10">
    <property type="entry name" value="Cyclic phosphodiesterase"/>
    <property type="match status" value="1"/>
</dbReference>
<dbReference type="EMBL" id="CP104013">
    <property type="protein sequence ID" value="UYP48665.1"/>
    <property type="molecule type" value="Genomic_DNA"/>
</dbReference>
<reference evidence="4" key="1">
    <citation type="submission" date="2022-09" db="EMBL/GenBank/DDBJ databases">
        <title>Actin cytoskeleton and complex cell architecture in an #Asgard archaeon.</title>
        <authorList>
            <person name="Ponce Toledo R.I."/>
            <person name="Schleper C."/>
            <person name="Rodrigues Oliveira T."/>
            <person name="Wollweber F."/>
            <person name="Xu J."/>
            <person name="Rittmann S."/>
            <person name="Klingl A."/>
            <person name="Pilhofer M."/>
        </authorList>
    </citation>
    <scope>NUCLEOTIDE SEQUENCE</scope>
    <source>
        <strain evidence="4">B-35</strain>
    </source>
</reference>